<reference evidence="3" key="1">
    <citation type="journal article" date="2021" name="Genome Biol. Evol.">
        <title>A High-Quality Reference Genome for a Parasitic Bivalve with Doubly Uniparental Inheritance (Bivalvia: Unionida).</title>
        <authorList>
            <person name="Smith C.H."/>
        </authorList>
    </citation>
    <scope>NUCLEOTIDE SEQUENCE</scope>
    <source>
        <strain evidence="3">CHS0354</strain>
    </source>
</reference>
<accession>A0AAE0RZX7</accession>
<feature type="compositionally biased region" description="Polar residues" evidence="1">
    <location>
        <begin position="245"/>
        <end position="272"/>
    </location>
</feature>
<dbReference type="EMBL" id="JAEAOA010001427">
    <property type="protein sequence ID" value="KAK3582620.1"/>
    <property type="molecule type" value="Genomic_DNA"/>
</dbReference>
<protein>
    <submittedName>
        <fullName evidence="3">Uncharacterized protein</fullName>
    </submittedName>
</protein>
<reference evidence="3" key="3">
    <citation type="submission" date="2023-05" db="EMBL/GenBank/DDBJ databases">
        <authorList>
            <person name="Smith C.H."/>
        </authorList>
    </citation>
    <scope>NUCLEOTIDE SEQUENCE</scope>
    <source>
        <strain evidence="3">CHS0354</strain>
        <tissue evidence="3">Mantle</tissue>
    </source>
</reference>
<name>A0AAE0RZX7_9BIVA</name>
<feature type="region of interest" description="Disordered" evidence="1">
    <location>
        <begin position="203"/>
        <end position="292"/>
    </location>
</feature>
<keyword evidence="4" id="KW-1185">Reference proteome</keyword>
<feature type="chain" id="PRO_5042221746" evidence="2">
    <location>
        <begin position="20"/>
        <end position="292"/>
    </location>
</feature>
<gene>
    <name evidence="3" type="ORF">CHS0354_024174</name>
</gene>
<evidence type="ECO:0000256" key="1">
    <source>
        <dbReference type="SAM" id="MobiDB-lite"/>
    </source>
</evidence>
<dbReference type="Proteomes" id="UP001195483">
    <property type="component" value="Unassembled WGS sequence"/>
</dbReference>
<keyword evidence="2" id="KW-0732">Signal</keyword>
<reference evidence="3" key="2">
    <citation type="journal article" date="2021" name="Genome Biol. Evol.">
        <title>Developing a high-quality reference genome for a parasitic bivalve with doubly uniparental inheritance (Bivalvia: Unionida).</title>
        <authorList>
            <person name="Smith C.H."/>
        </authorList>
    </citation>
    <scope>NUCLEOTIDE SEQUENCE</scope>
    <source>
        <strain evidence="3">CHS0354</strain>
        <tissue evidence="3">Mantle</tissue>
    </source>
</reference>
<evidence type="ECO:0000313" key="4">
    <source>
        <dbReference type="Proteomes" id="UP001195483"/>
    </source>
</evidence>
<feature type="signal peptide" evidence="2">
    <location>
        <begin position="1"/>
        <end position="19"/>
    </location>
</feature>
<organism evidence="3 4">
    <name type="scientific">Potamilus streckersoni</name>
    <dbReference type="NCBI Taxonomy" id="2493646"/>
    <lineage>
        <taxon>Eukaryota</taxon>
        <taxon>Metazoa</taxon>
        <taxon>Spiralia</taxon>
        <taxon>Lophotrochozoa</taxon>
        <taxon>Mollusca</taxon>
        <taxon>Bivalvia</taxon>
        <taxon>Autobranchia</taxon>
        <taxon>Heteroconchia</taxon>
        <taxon>Palaeoheterodonta</taxon>
        <taxon>Unionida</taxon>
        <taxon>Unionoidea</taxon>
        <taxon>Unionidae</taxon>
        <taxon>Ambleminae</taxon>
        <taxon>Lampsilini</taxon>
        <taxon>Potamilus</taxon>
    </lineage>
</organism>
<evidence type="ECO:0000256" key="2">
    <source>
        <dbReference type="SAM" id="SignalP"/>
    </source>
</evidence>
<proteinExistence type="predicted"/>
<comment type="caution">
    <text evidence="3">The sequence shown here is derived from an EMBL/GenBank/DDBJ whole genome shotgun (WGS) entry which is preliminary data.</text>
</comment>
<sequence length="292" mass="33285">MAFMDKKVFILTLIVCVESGCFNTKVNSGKNNLKREQIYEKYATNYFYDDADNLETRYSDEYEEEQAEVNSDLNKEVSFEDDDPIYLPNIYRNRASVYSPIIRSPYGFYGGYDGMGLEFGNNVWVGGYGRGAMFGPYYGGIVPNIYYSMGNTDWYWRERPYYSYYDYWRYSDYDGGNGGYVPQNSTTETSDDVNIRGRRFYRSNRNDLEGSVEKQQPIAQPQGGVVIPSWQNTNPNVTPAPVYSLPTQNYGNTPNTPQNVPSNSPGDVNNSEGGRGGSIQEPNSRRAIGRER</sequence>
<dbReference type="AlphaFoldDB" id="A0AAE0RZX7"/>
<evidence type="ECO:0000313" key="3">
    <source>
        <dbReference type="EMBL" id="KAK3582620.1"/>
    </source>
</evidence>